<protein>
    <submittedName>
        <fullName evidence="1">Uncharacterized protein</fullName>
    </submittedName>
</protein>
<evidence type="ECO:0000313" key="1">
    <source>
        <dbReference type="EMBL" id="KAJ9078008.1"/>
    </source>
</evidence>
<comment type="caution">
    <text evidence="1">The sequence shown here is derived from an EMBL/GenBank/DDBJ whole genome shotgun (WGS) entry which is preliminary data.</text>
</comment>
<organism evidence="1 2">
    <name type="scientific">Entomophthora muscae</name>
    <dbReference type="NCBI Taxonomy" id="34485"/>
    <lineage>
        <taxon>Eukaryota</taxon>
        <taxon>Fungi</taxon>
        <taxon>Fungi incertae sedis</taxon>
        <taxon>Zoopagomycota</taxon>
        <taxon>Entomophthoromycotina</taxon>
        <taxon>Entomophthoromycetes</taxon>
        <taxon>Entomophthorales</taxon>
        <taxon>Entomophthoraceae</taxon>
        <taxon>Entomophthora</taxon>
    </lineage>
</organism>
<proteinExistence type="predicted"/>
<dbReference type="EMBL" id="QTSX02002167">
    <property type="protein sequence ID" value="KAJ9078008.1"/>
    <property type="molecule type" value="Genomic_DNA"/>
</dbReference>
<reference evidence="1" key="1">
    <citation type="submission" date="2022-04" db="EMBL/GenBank/DDBJ databases">
        <title>Genome of the entomopathogenic fungus Entomophthora muscae.</title>
        <authorList>
            <person name="Elya C."/>
            <person name="Lovett B.R."/>
            <person name="Lee E."/>
            <person name="Macias A.M."/>
            <person name="Hajek A.E."/>
            <person name="De Bivort B.L."/>
            <person name="Kasson M.T."/>
            <person name="De Fine Licht H.H."/>
            <person name="Stajich J.E."/>
        </authorList>
    </citation>
    <scope>NUCLEOTIDE SEQUENCE</scope>
    <source>
        <strain evidence="1">Berkeley</strain>
    </source>
</reference>
<sequence>MRLLTFKVVLLLLLFIFQIDAKFGILVNIAREGSFLARLRNLRFFRRSPSPQKITNKSPSTPTPVSAVDKISNSEENKAELLEYGLEAAVGLVQAATQRAPTPNTTNNNNFDKAINGSTKSNLECKSLQASRDIQAFKPLLFSLSKVQDKVIFWVRLRYHLKTKDFIPMDKDPSFWIKRIHLYKGWAASTAIKANSVVIIGESGDSKRKAFSLVGLVESFSDSIMCISHWDPYHNKLKVSRMRTSAAKVSIYKE</sequence>
<keyword evidence="2" id="KW-1185">Reference proteome</keyword>
<evidence type="ECO:0000313" key="2">
    <source>
        <dbReference type="Proteomes" id="UP001165960"/>
    </source>
</evidence>
<gene>
    <name evidence="1" type="ORF">DSO57_1011055</name>
</gene>
<name>A0ACC2TTG2_9FUNG</name>
<dbReference type="Proteomes" id="UP001165960">
    <property type="component" value="Unassembled WGS sequence"/>
</dbReference>
<accession>A0ACC2TTG2</accession>